<evidence type="ECO:0000259" key="8">
    <source>
        <dbReference type="PROSITE" id="PS51194"/>
    </source>
</evidence>
<proteinExistence type="predicted"/>
<feature type="region of interest" description="Disordered" evidence="6">
    <location>
        <begin position="1"/>
        <end position="33"/>
    </location>
</feature>
<dbReference type="InterPro" id="IPR050079">
    <property type="entry name" value="DEAD_box_RNA_helicase"/>
</dbReference>
<evidence type="ECO:0000256" key="3">
    <source>
        <dbReference type="ARBA" id="ARBA00022806"/>
    </source>
</evidence>
<dbReference type="GO" id="GO:0003724">
    <property type="term" value="F:RNA helicase activity"/>
    <property type="evidence" value="ECO:0007669"/>
    <property type="project" value="InterPro"/>
</dbReference>
<feature type="region of interest" description="Disordered" evidence="6">
    <location>
        <begin position="60"/>
        <end position="134"/>
    </location>
</feature>
<feature type="region of interest" description="Disordered" evidence="6">
    <location>
        <begin position="809"/>
        <end position="850"/>
    </location>
</feature>
<dbReference type="STRING" id="145388.A0A0D2M6Y2"/>
<feature type="domain" description="Helicase ATP-binding" evidence="7">
    <location>
        <begin position="321"/>
        <end position="558"/>
    </location>
</feature>
<feature type="region of interest" description="Disordered" evidence="6">
    <location>
        <begin position="933"/>
        <end position="1018"/>
    </location>
</feature>
<evidence type="ECO:0000256" key="5">
    <source>
        <dbReference type="PROSITE-ProRule" id="PRU00552"/>
    </source>
</evidence>
<dbReference type="GeneID" id="25741713"/>
<accession>A0A0D2M6Y2</accession>
<feature type="short sequence motif" description="Q motif" evidence="5">
    <location>
        <begin position="289"/>
        <end position="317"/>
    </location>
</feature>
<evidence type="ECO:0000259" key="9">
    <source>
        <dbReference type="PROSITE" id="PS51195"/>
    </source>
</evidence>
<dbReference type="InterPro" id="IPR011545">
    <property type="entry name" value="DEAD/DEAH_box_helicase_dom"/>
</dbReference>
<name>A0A0D2M6Y2_9CHLO</name>
<evidence type="ECO:0000256" key="4">
    <source>
        <dbReference type="ARBA" id="ARBA00022840"/>
    </source>
</evidence>
<dbReference type="PROSITE" id="PS00039">
    <property type="entry name" value="DEAD_ATP_HELICASE"/>
    <property type="match status" value="1"/>
</dbReference>
<dbReference type="EC" id="3.6.1.-" evidence="10"/>
<evidence type="ECO:0000313" key="10">
    <source>
        <dbReference type="EMBL" id="KIY99124.1"/>
    </source>
</evidence>
<dbReference type="GO" id="GO:0005524">
    <property type="term" value="F:ATP binding"/>
    <property type="evidence" value="ECO:0007669"/>
    <property type="project" value="UniProtKB-KW"/>
</dbReference>
<dbReference type="SUPFAM" id="SSF52540">
    <property type="entry name" value="P-loop containing nucleoside triphosphate hydrolases"/>
    <property type="match status" value="1"/>
</dbReference>
<dbReference type="Pfam" id="PF00270">
    <property type="entry name" value="DEAD"/>
    <property type="match status" value="1"/>
</dbReference>
<feature type="compositionally biased region" description="Gly residues" evidence="6">
    <location>
        <begin position="163"/>
        <end position="177"/>
    </location>
</feature>
<feature type="domain" description="DEAD-box RNA helicase Q" evidence="9">
    <location>
        <begin position="289"/>
        <end position="317"/>
    </location>
</feature>
<feature type="compositionally biased region" description="Acidic residues" evidence="6">
    <location>
        <begin position="811"/>
        <end position="820"/>
    </location>
</feature>
<dbReference type="Gene3D" id="3.40.50.300">
    <property type="entry name" value="P-loop containing nucleotide triphosphate hydrolases"/>
    <property type="match status" value="2"/>
</dbReference>
<feature type="domain" description="Helicase C-terminal" evidence="8">
    <location>
        <begin position="607"/>
        <end position="777"/>
    </location>
</feature>
<feature type="compositionally biased region" description="Low complexity" evidence="6">
    <location>
        <begin position="124"/>
        <end position="134"/>
    </location>
</feature>
<feature type="compositionally biased region" description="Low complexity" evidence="6">
    <location>
        <begin position="962"/>
        <end position="980"/>
    </location>
</feature>
<dbReference type="EMBL" id="KK101946">
    <property type="protein sequence ID" value="KIY99124.1"/>
    <property type="molecule type" value="Genomic_DNA"/>
</dbReference>
<reference evidence="10 11" key="1">
    <citation type="journal article" date="2013" name="BMC Genomics">
        <title>Reconstruction of the lipid metabolism for the microalga Monoraphidium neglectum from its genome sequence reveals characteristics suitable for biofuel production.</title>
        <authorList>
            <person name="Bogen C."/>
            <person name="Al-Dilaimi A."/>
            <person name="Albersmeier A."/>
            <person name="Wichmann J."/>
            <person name="Grundmann M."/>
            <person name="Rupp O."/>
            <person name="Lauersen K.J."/>
            <person name="Blifernez-Klassen O."/>
            <person name="Kalinowski J."/>
            <person name="Goesmann A."/>
            <person name="Mussgnug J.H."/>
            <person name="Kruse O."/>
        </authorList>
    </citation>
    <scope>NUCLEOTIDE SEQUENCE [LARGE SCALE GENOMIC DNA]</scope>
    <source>
        <strain evidence="10 11">SAG 48.87</strain>
    </source>
</reference>
<sequence length="1047" mass="107579">MSQERKSKKPPQGVKGTKGGKSKGSGASAALASASGWKALDVGDELLMGAEEGGFAGLEILENPPIFQDPGELDFGAGGEETPQSEAKKSKKSGKKQQQPQQQQQREEDDVAPGGKAAKRKRGAATAAGEGAMADDVGALRARLAALEAENQALKKQKKGCGAASGGTSGDAAGAGGRTAAKERAEDGGGEGAGVGAEGKLSRKQRRQLERKQKAEEKLRRMSEARKLKRQQKREGGAAAAGGADGDAGVDGEEGDEAPSSAAGARPGSAALTQLRADALAAAAAADMRAWAPLCLHPLLEGALALQGFSAPTPVQAAAVPRVMRDMRDLIGAAQTGSGKTLAFGLPILQLLLQEREERHARAVAADEGDEDEGAGGAGGAALRALVLAPTRELALQVCAALSALARVAGVGVAPIVGGIAAVKQERLLSRRPEVVVATPGRLWDLMSQGHAHLTRLQRLRFLVIDEADRMVQQGHYQELSNILDLIPRPLDPEAAEVADGWADAPLIEGDAGEGLAAEETDGAAAVAVAGSGEERARSGRRGRAPPLQTMVFSATLTLPDALRKRLRRGGGGAGGGATLEGLMGRVPFRGEPAVVDLTTERKLADRVEEAFIECLEDEREAALYYLLARHPGRALVFVNAVSALRRVAAVLKLLGLPAQALHAQQQQRQRLKALDRFKANDNGVLVATDVAARGLDVKGVNTVVHYQVPASADTYIHRCGRTARTGGADGVAVTLVSPAEAARWAALLRALGRAEAPPPRFPVERAVMKAAEQRVSIAVKVDQIERKHRKERAETAWARNNADAVGLDLSDLDVPDSDGEPPAAAGGPAAGGKTKRKRRAPGAAPAAAAGMGEQEAARLAALRAQLAAALAEPLQARVSTKYFTGGASALAAKAAAAAAAAGTKGGVGEEGGAHAVLPADAIAQTLRLASRLHSSRRGDDAGGSEQGQTQGQGGGKKRRQQGGAAAAAQQHKQQQQAAGKGSGGAGKASKSLNAAGPDLSRLLMSNNERKRQKRGVGGGMVVVGAGAFGRDTQGASALAVLRQAVQ</sequence>
<feature type="compositionally biased region" description="Acidic residues" evidence="6">
    <location>
        <begin position="248"/>
        <end position="257"/>
    </location>
</feature>
<dbReference type="PROSITE" id="PS51192">
    <property type="entry name" value="HELICASE_ATP_BIND_1"/>
    <property type="match status" value="1"/>
</dbReference>
<keyword evidence="1" id="KW-0547">Nucleotide-binding</keyword>
<dbReference type="GO" id="GO:0016787">
    <property type="term" value="F:hydrolase activity"/>
    <property type="evidence" value="ECO:0007669"/>
    <property type="project" value="UniProtKB-KW"/>
</dbReference>
<evidence type="ECO:0000256" key="2">
    <source>
        <dbReference type="ARBA" id="ARBA00022801"/>
    </source>
</evidence>
<keyword evidence="2 10" id="KW-0378">Hydrolase</keyword>
<evidence type="ECO:0000256" key="6">
    <source>
        <dbReference type="SAM" id="MobiDB-lite"/>
    </source>
</evidence>
<feature type="compositionally biased region" description="Low complexity" evidence="6">
    <location>
        <begin position="988"/>
        <end position="997"/>
    </location>
</feature>
<dbReference type="PROSITE" id="PS51195">
    <property type="entry name" value="Q_MOTIF"/>
    <property type="match status" value="1"/>
</dbReference>
<protein>
    <submittedName>
        <fullName evidence="10">DEAD-box ATP-dependent RNA helicase 13</fullName>
        <ecNumber evidence="10">3.6.1.-</ecNumber>
    </submittedName>
</protein>
<dbReference type="PROSITE" id="PS51194">
    <property type="entry name" value="HELICASE_CTER"/>
    <property type="match status" value="1"/>
</dbReference>
<keyword evidence="11" id="KW-1185">Reference proteome</keyword>
<dbReference type="InterPro" id="IPR014014">
    <property type="entry name" value="RNA_helicase_DEAD_Q_motif"/>
</dbReference>
<dbReference type="KEGG" id="mng:MNEG_8838"/>
<dbReference type="SMART" id="SM00487">
    <property type="entry name" value="DEXDc"/>
    <property type="match status" value="1"/>
</dbReference>
<dbReference type="Pfam" id="PF00271">
    <property type="entry name" value="Helicase_C"/>
    <property type="match status" value="1"/>
</dbReference>
<feature type="compositionally biased region" description="Low complexity" evidence="6">
    <location>
        <begin position="24"/>
        <end position="33"/>
    </location>
</feature>
<dbReference type="InterPro" id="IPR027417">
    <property type="entry name" value="P-loop_NTPase"/>
</dbReference>
<dbReference type="PANTHER" id="PTHR47959:SF1">
    <property type="entry name" value="ATP-DEPENDENT RNA HELICASE DBPA"/>
    <property type="match status" value="1"/>
</dbReference>
<dbReference type="RefSeq" id="XP_013898144.1">
    <property type="nucleotide sequence ID" value="XM_014042690.1"/>
</dbReference>
<evidence type="ECO:0000259" key="7">
    <source>
        <dbReference type="PROSITE" id="PS51192"/>
    </source>
</evidence>
<evidence type="ECO:0000256" key="1">
    <source>
        <dbReference type="ARBA" id="ARBA00022741"/>
    </source>
</evidence>
<organism evidence="10 11">
    <name type="scientific">Monoraphidium neglectum</name>
    <dbReference type="NCBI Taxonomy" id="145388"/>
    <lineage>
        <taxon>Eukaryota</taxon>
        <taxon>Viridiplantae</taxon>
        <taxon>Chlorophyta</taxon>
        <taxon>core chlorophytes</taxon>
        <taxon>Chlorophyceae</taxon>
        <taxon>CS clade</taxon>
        <taxon>Sphaeropleales</taxon>
        <taxon>Selenastraceae</taxon>
        <taxon>Monoraphidium</taxon>
    </lineage>
</organism>
<feature type="region of interest" description="Disordered" evidence="6">
    <location>
        <begin position="154"/>
        <end position="269"/>
    </location>
</feature>
<dbReference type="GO" id="GO:0003676">
    <property type="term" value="F:nucleic acid binding"/>
    <property type="evidence" value="ECO:0007669"/>
    <property type="project" value="InterPro"/>
</dbReference>
<dbReference type="InterPro" id="IPR001650">
    <property type="entry name" value="Helicase_C-like"/>
</dbReference>
<feature type="compositionally biased region" description="Basic and acidic residues" evidence="6">
    <location>
        <begin position="207"/>
        <end position="226"/>
    </location>
</feature>
<dbReference type="OrthoDB" id="4310724at2759"/>
<gene>
    <name evidence="10" type="ORF">MNEG_8838</name>
</gene>
<dbReference type="SMART" id="SM00490">
    <property type="entry name" value="HELICc"/>
    <property type="match status" value="1"/>
</dbReference>
<dbReference type="InterPro" id="IPR014001">
    <property type="entry name" value="Helicase_ATP-bd"/>
</dbReference>
<keyword evidence="4" id="KW-0067">ATP-binding</keyword>
<dbReference type="InterPro" id="IPR000629">
    <property type="entry name" value="RNA-helicase_DEAD-box_CS"/>
</dbReference>
<feature type="compositionally biased region" description="Low complexity" evidence="6">
    <location>
        <begin position="258"/>
        <end position="269"/>
    </location>
</feature>
<dbReference type="PANTHER" id="PTHR47959">
    <property type="entry name" value="ATP-DEPENDENT RNA HELICASE RHLE-RELATED"/>
    <property type="match status" value="1"/>
</dbReference>
<dbReference type="GO" id="GO:0005829">
    <property type="term" value="C:cytosol"/>
    <property type="evidence" value="ECO:0007669"/>
    <property type="project" value="TreeGrafter"/>
</dbReference>
<dbReference type="CDD" id="cd18787">
    <property type="entry name" value="SF2_C_DEAD"/>
    <property type="match status" value="1"/>
</dbReference>
<dbReference type="AlphaFoldDB" id="A0A0D2M6Y2"/>
<keyword evidence="3 10" id="KW-0347">Helicase</keyword>
<dbReference type="Proteomes" id="UP000054498">
    <property type="component" value="Unassembled WGS sequence"/>
</dbReference>
<evidence type="ECO:0000313" key="11">
    <source>
        <dbReference type="Proteomes" id="UP000054498"/>
    </source>
</evidence>